<dbReference type="EMBL" id="EF101928">
    <property type="protein sequence ID" value="ABT16421.1"/>
    <property type="molecule type" value="Genomic_DNA"/>
</dbReference>
<keyword evidence="2" id="KW-1185">Reference proteome</keyword>
<reference evidence="1 2" key="1">
    <citation type="submission" date="2006-09" db="EMBL/GenBank/DDBJ databases">
        <title>Sequence and annotation of the 288-kb ATCV-1 virus that infects an endosymbiotic Chlorella strain of the heliozoon Acanthocystis turfacea.</title>
        <authorList>
            <person name="Fitzgerald L.A."/>
            <person name="Graves M.V."/>
            <person name="Li X."/>
            <person name="Pfitzner A.J.P."/>
            <person name="Hartigan J."/>
            <person name="Van Etten J.L."/>
        </authorList>
    </citation>
    <scope>NUCLEOTIDE SEQUENCE [LARGE SCALE GENOMIC DNA]</scope>
    <source>
        <strain evidence="1 2">ATCV-1</strain>
    </source>
</reference>
<proteinExistence type="predicted"/>
<gene>
    <name evidence="1" type="primary">Z287L</name>
    <name evidence="1" type="ORF">ATCV1_Z287L</name>
</gene>
<organism evidence="1 2">
    <name type="scientific">Chlorovirus heliozoae</name>
    <dbReference type="NCBI Taxonomy" id="322019"/>
    <lineage>
        <taxon>Viruses</taxon>
        <taxon>Varidnaviria</taxon>
        <taxon>Bamfordvirae</taxon>
        <taxon>Nucleocytoviricota</taxon>
        <taxon>Megaviricetes</taxon>
        <taxon>Algavirales</taxon>
        <taxon>Phycodnaviridae</taxon>
        <taxon>Chlorovirus</taxon>
    </lineage>
</organism>
<dbReference type="Proteomes" id="UP000202420">
    <property type="component" value="Segment"/>
</dbReference>
<sequence>MSVGEVSQITEHRILLIFYGVAVFVRDLVRSEVNTRGVDECARKIRDHTSCDDGGGICKGQTHFLLKT</sequence>
<dbReference type="KEGG" id="vg:5470711"/>
<evidence type="ECO:0000313" key="2">
    <source>
        <dbReference type="Proteomes" id="UP000202420"/>
    </source>
</evidence>
<dbReference type="GeneID" id="5470711"/>
<accession>A7K8P7</accession>
<name>A7K8P7_9PHYC</name>
<dbReference type="RefSeq" id="YP_001426768.1">
    <property type="nucleotide sequence ID" value="NC_008724.1"/>
</dbReference>
<protein>
    <submittedName>
        <fullName evidence="1">Uncharacterized protein Z287L</fullName>
    </submittedName>
</protein>
<evidence type="ECO:0000313" key="1">
    <source>
        <dbReference type="EMBL" id="ABT16421.1"/>
    </source>
</evidence>